<dbReference type="InterPro" id="IPR029058">
    <property type="entry name" value="AB_hydrolase_fold"/>
</dbReference>
<dbReference type="Gene3D" id="2.130.10.10">
    <property type="entry name" value="YVTN repeat-like/Quinoprotein amine dehydrogenase"/>
    <property type="match status" value="1"/>
</dbReference>
<dbReference type="FunFam" id="3.40.50.1820:FF:000028">
    <property type="entry name" value="S9 family peptidase"/>
    <property type="match status" value="1"/>
</dbReference>
<accession>A0A9D1DY17</accession>
<dbReference type="InterPro" id="IPR001375">
    <property type="entry name" value="Peptidase_S9_cat"/>
</dbReference>
<evidence type="ECO:0000313" key="5">
    <source>
        <dbReference type="EMBL" id="HIR61078.1"/>
    </source>
</evidence>
<evidence type="ECO:0000256" key="3">
    <source>
        <dbReference type="ARBA" id="ARBA00022801"/>
    </source>
</evidence>
<dbReference type="GO" id="GO:0006508">
    <property type="term" value="P:proteolysis"/>
    <property type="evidence" value="ECO:0007669"/>
    <property type="project" value="UniProtKB-KW"/>
</dbReference>
<evidence type="ECO:0000313" key="6">
    <source>
        <dbReference type="Proteomes" id="UP000824241"/>
    </source>
</evidence>
<dbReference type="Proteomes" id="UP000824241">
    <property type="component" value="Unassembled WGS sequence"/>
</dbReference>
<dbReference type="PANTHER" id="PTHR42776:SF27">
    <property type="entry name" value="DIPEPTIDYL PEPTIDASE FAMILY MEMBER 6"/>
    <property type="match status" value="1"/>
</dbReference>
<gene>
    <name evidence="5" type="ORF">IAB37_05845</name>
</gene>
<organism evidence="5 6">
    <name type="scientific">Candidatus Faecivivens stercoravium</name>
    <dbReference type="NCBI Taxonomy" id="2840803"/>
    <lineage>
        <taxon>Bacteria</taxon>
        <taxon>Bacillati</taxon>
        <taxon>Bacillota</taxon>
        <taxon>Clostridia</taxon>
        <taxon>Eubacteriales</taxon>
        <taxon>Oscillospiraceae</taxon>
        <taxon>Oscillospiraceae incertae sedis</taxon>
        <taxon>Candidatus Faecivivens</taxon>
    </lineage>
</organism>
<evidence type="ECO:0000256" key="2">
    <source>
        <dbReference type="ARBA" id="ARBA00022670"/>
    </source>
</evidence>
<dbReference type="SUPFAM" id="SSF53474">
    <property type="entry name" value="alpha/beta-Hydrolases"/>
    <property type="match status" value="1"/>
</dbReference>
<evidence type="ECO:0000256" key="1">
    <source>
        <dbReference type="ARBA" id="ARBA00010040"/>
    </source>
</evidence>
<comment type="similarity">
    <text evidence="1">Belongs to the peptidase S9C family.</text>
</comment>
<dbReference type="Pfam" id="PF00326">
    <property type="entry name" value="Peptidase_S9"/>
    <property type="match status" value="1"/>
</dbReference>
<dbReference type="SUPFAM" id="SSF82171">
    <property type="entry name" value="DPP6 N-terminal domain-like"/>
    <property type="match status" value="1"/>
</dbReference>
<comment type="caution">
    <text evidence="5">The sequence shown here is derived from an EMBL/GenBank/DDBJ whole genome shotgun (WGS) entry which is preliminary data.</text>
</comment>
<dbReference type="EMBL" id="DVHA01000185">
    <property type="protein sequence ID" value="HIR61078.1"/>
    <property type="molecule type" value="Genomic_DNA"/>
</dbReference>
<keyword evidence="3" id="KW-0378">Hydrolase</keyword>
<reference evidence="5" key="1">
    <citation type="submission" date="2020-10" db="EMBL/GenBank/DDBJ databases">
        <authorList>
            <person name="Gilroy R."/>
        </authorList>
    </citation>
    <scope>NUCLEOTIDE SEQUENCE</scope>
    <source>
        <strain evidence="5">CHK189-12415</strain>
    </source>
</reference>
<keyword evidence="2" id="KW-0645">Protease</keyword>
<reference evidence="5" key="2">
    <citation type="journal article" date="2021" name="PeerJ">
        <title>Extensive microbial diversity within the chicken gut microbiome revealed by metagenomics and culture.</title>
        <authorList>
            <person name="Gilroy R."/>
            <person name="Ravi A."/>
            <person name="Getino M."/>
            <person name="Pursley I."/>
            <person name="Horton D.L."/>
            <person name="Alikhan N.F."/>
            <person name="Baker D."/>
            <person name="Gharbi K."/>
            <person name="Hall N."/>
            <person name="Watson M."/>
            <person name="Adriaenssens E.M."/>
            <person name="Foster-Nyarko E."/>
            <person name="Jarju S."/>
            <person name="Secka A."/>
            <person name="Antonio M."/>
            <person name="Oren A."/>
            <person name="Chaudhuri R.R."/>
            <person name="La Ragione R."/>
            <person name="Hildebrand F."/>
            <person name="Pallen M.J."/>
        </authorList>
    </citation>
    <scope>NUCLEOTIDE SEQUENCE</scope>
    <source>
        <strain evidence="5">CHK189-12415</strain>
    </source>
</reference>
<evidence type="ECO:0000259" key="4">
    <source>
        <dbReference type="Pfam" id="PF00326"/>
    </source>
</evidence>
<sequence>MEQLQLKDFLNYRFLSGVRYAPGGKRAAFVVANCNEEENSYESRLWMYDGQLRQLTDLGKEGQYVWEDETHILFPAVRSAAEQKRQKAGEQFTSFYRLDVTGGEALPAFTLPFKASELRKLGDGKWLAMGSIDAGCPDYYQMAAEEREKADKAKEKEKDYEVFDETPFWSNGRGVTNKLRRALFVYNPADGSCKRLTDPFFQTSSFEVMGDTVYFLGNRYESRAVRSRSTLYAYDVPSGEVKKVTEYTDFRAHDLVAVGGRLLLLGTEGRRHGMNENAWVYAVDTATGELKVIRQEEYSMYSSVGSDCRYGGGQEMKACGDTLYHLTTREGCSYLYALTMDGESAPVVQKEGSIDEFDIPEAGGKALMVALYDNRLQELYEADLATGEVERVSHFNDAVLEGKYVAVPQPLSVESEGWTIGGWVLLPKDFDPEKKYPAVLDIHGGPKTAYGPVFYHEMQVWANMGYFVFYCNPMGSDGRDNKFMDIRGHYGETDYQNLMDFTDAVLDAYPQIDRTKVCETGGSYGGFMTNWIIGHTDRFVCTASQRSIANWVSFYGVSDIGVDFGMDQCDADPFNSPDKMWEHSPMRYAANVKTPTLFIHSDEDYRCPLAEGLQMYTSLAALGVPTRLCLFHGENHELSRSGKPQHRVRRLTEITNWFEKYARGKE</sequence>
<dbReference type="GO" id="GO:0004252">
    <property type="term" value="F:serine-type endopeptidase activity"/>
    <property type="evidence" value="ECO:0007669"/>
    <property type="project" value="TreeGrafter"/>
</dbReference>
<feature type="domain" description="Peptidase S9 prolyl oligopeptidase catalytic" evidence="4">
    <location>
        <begin position="454"/>
        <end position="663"/>
    </location>
</feature>
<name>A0A9D1DY17_9FIRM</name>
<dbReference type="InterPro" id="IPR015943">
    <property type="entry name" value="WD40/YVTN_repeat-like_dom_sf"/>
</dbReference>
<dbReference type="Gene3D" id="3.40.50.1820">
    <property type="entry name" value="alpha/beta hydrolase"/>
    <property type="match status" value="1"/>
</dbReference>
<dbReference type="AlphaFoldDB" id="A0A9D1DY17"/>
<dbReference type="PANTHER" id="PTHR42776">
    <property type="entry name" value="SERINE PEPTIDASE S9 FAMILY MEMBER"/>
    <property type="match status" value="1"/>
</dbReference>
<proteinExistence type="inferred from homology"/>
<protein>
    <submittedName>
        <fullName evidence="5">S9 family peptidase</fullName>
    </submittedName>
</protein>